<feature type="compositionally biased region" description="Basic and acidic residues" evidence="1">
    <location>
        <begin position="135"/>
        <end position="164"/>
    </location>
</feature>
<evidence type="ECO:0000313" key="4">
    <source>
        <dbReference type="EMBL" id="CAB4636747.1"/>
    </source>
</evidence>
<dbReference type="AlphaFoldDB" id="A0A6J6AKR2"/>
<feature type="compositionally biased region" description="Polar residues" evidence="1">
    <location>
        <begin position="184"/>
        <end position="194"/>
    </location>
</feature>
<feature type="compositionally biased region" description="Low complexity" evidence="1">
    <location>
        <begin position="165"/>
        <end position="182"/>
    </location>
</feature>
<dbReference type="EMBL" id="CAFBOK010000082">
    <property type="protein sequence ID" value="CAB4983064.1"/>
    <property type="molecule type" value="Genomic_DNA"/>
</dbReference>
<dbReference type="EMBL" id="CAESAL010000077">
    <property type="protein sequence ID" value="CAB4345706.1"/>
    <property type="molecule type" value="Genomic_DNA"/>
</dbReference>
<dbReference type="EMBL" id="CAEZVC010000170">
    <property type="protein sequence ID" value="CAB4636747.1"/>
    <property type="molecule type" value="Genomic_DNA"/>
</dbReference>
<gene>
    <name evidence="4" type="ORF">UFOPK1906_01820</name>
    <name evidence="5" type="ORF">UFOPK2624_01842</name>
    <name evidence="2" type="ORF">UFOPK3331_01601</name>
    <name evidence="6" type="ORF">UFOPK3927_00832</name>
    <name evidence="3" type="ORF">UFOPK4201_00285</name>
</gene>
<reference evidence="3" key="1">
    <citation type="submission" date="2020-05" db="EMBL/GenBank/DDBJ databases">
        <authorList>
            <person name="Chiriac C."/>
            <person name="Salcher M."/>
            <person name="Ghai R."/>
            <person name="Kavagutti S V."/>
        </authorList>
    </citation>
    <scope>NUCLEOTIDE SEQUENCE</scope>
</reference>
<evidence type="ECO:0000313" key="6">
    <source>
        <dbReference type="EMBL" id="CAB4983064.1"/>
    </source>
</evidence>
<protein>
    <submittedName>
        <fullName evidence="3">Unannotated protein</fullName>
    </submittedName>
</protein>
<sequence>MKRAAAISMAALLSVGGATTALVSIAGAAATDPSATTTTEAPAPAVTDLSSTLAGLGDISLTFDPITHEISNIVVTPLDGITAAMSVAVHNGIQLVFTLADGTVTTIVVEVEGDHGTVTLEFDNQSPEDAAEQGGGHRSDGPPPIEDRGVSADHRNDNHDRHGPDVTNPPTTTPPTTDAPPVNSAPTQLGSSNRQESESQSGRNGRSGGRD</sequence>
<proteinExistence type="predicted"/>
<dbReference type="EMBL" id="CAEUNJ010000008">
    <property type="protein sequence ID" value="CAB4370553.1"/>
    <property type="molecule type" value="Genomic_DNA"/>
</dbReference>
<name>A0A6J6AKR2_9ZZZZ</name>
<evidence type="ECO:0000313" key="5">
    <source>
        <dbReference type="EMBL" id="CAB4722916.1"/>
    </source>
</evidence>
<evidence type="ECO:0000256" key="1">
    <source>
        <dbReference type="SAM" id="MobiDB-lite"/>
    </source>
</evidence>
<evidence type="ECO:0000313" key="2">
    <source>
        <dbReference type="EMBL" id="CAB4345706.1"/>
    </source>
</evidence>
<organism evidence="3">
    <name type="scientific">freshwater metagenome</name>
    <dbReference type="NCBI Taxonomy" id="449393"/>
    <lineage>
        <taxon>unclassified sequences</taxon>
        <taxon>metagenomes</taxon>
        <taxon>ecological metagenomes</taxon>
    </lineage>
</organism>
<evidence type="ECO:0000313" key="3">
    <source>
        <dbReference type="EMBL" id="CAB4370553.1"/>
    </source>
</evidence>
<feature type="region of interest" description="Disordered" evidence="1">
    <location>
        <begin position="126"/>
        <end position="211"/>
    </location>
</feature>
<dbReference type="EMBL" id="CAEZXY010000127">
    <property type="protein sequence ID" value="CAB4722916.1"/>
    <property type="molecule type" value="Genomic_DNA"/>
</dbReference>
<accession>A0A6J6AKR2</accession>